<dbReference type="STRING" id="1434107.MSBR3_3244"/>
<proteinExistence type="predicted"/>
<dbReference type="OrthoDB" id="141574at2157"/>
<keyword evidence="2" id="KW-1185">Reference proteome</keyword>
<protein>
    <submittedName>
        <fullName evidence="1">Uncharacterized protein</fullName>
    </submittedName>
</protein>
<dbReference type="PATRIC" id="fig|1434107.4.peg.4084"/>
<dbReference type="EMBL" id="CP009517">
    <property type="protein sequence ID" value="AKB83822.1"/>
    <property type="molecule type" value="Genomic_DNA"/>
</dbReference>
<organism evidence="1 2">
    <name type="scientific">Methanosarcina barkeri 3</name>
    <dbReference type="NCBI Taxonomy" id="1434107"/>
    <lineage>
        <taxon>Archaea</taxon>
        <taxon>Methanobacteriati</taxon>
        <taxon>Methanobacteriota</taxon>
        <taxon>Stenosarchaea group</taxon>
        <taxon>Methanomicrobia</taxon>
        <taxon>Methanosarcinales</taxon>
        <taxon>Methanosarcinaceae</taxon>
        <taxon>Methanosarcina</taxon>
    </lineage>
</organism>
<dbReference type="AlphaFoldDB" id="A0A0E3SPT7"/>
<evidence type="ECO:0000313" key="2">
    <source>
        <dbReference type="Proteomes" id="UP000033066"/>
    </source>
</evidence>
<reference evidence="1" key="1">
    <citation type="submission" date="2014-07" db="EMBL/GenBank/DDBJ databases">
        <title>Methanogenic archaea and the global carbon cycle.</title>
        <authorList>
            <person name="Henriksen J.R."/>
            <person name="Luke J."/>
            <person name="Reinhart S."/>
            <person name="Benedict M.N."/>
            <person name="Youngblut N.D."/>
            <person name="Metcalf M.E."/>
            <person name="Whitaker R.J."/>
            <person name="Metcalf W.W."/>
        </authorList>
    </citation>
    <scope>NUCLEOTIDE SEQUENCE [LARGE SCALE GENOMIC DNA]</scope>
    <source>
        <strain evidence="1">3</strain>
    </source>
</reference>
<dbReference type="RefSeq" id="WP_048109478.1">
    <property type="nucleotide sequence ID" value="NZ_CP009517.1"/>
</dbReference>
<dbReference type="HOGENOM" id="CLU_1375512_0_0_2"/>
<dbReference type="KEGG" id="mbak:MSBR3_3244"/>
<name>A0A0E3SPT7_METBA</name>
<accession>A0A0E3SPT7</accession>
<sequence length="172" mass="18557">MKFEKIILFSLAVTILISSTAIAEEVKIIRTLSTTEPAENSEFSVTLNVSGTNVAGIVESIPEGFSYIGTSHPETQTSQSKQKIFFSVIGETEITYRVKAPLAGGGAFTGTWYDPLDKTEGVIANTDVIVKSNYSSKSEAQPQEPESKSTPFLSTVAMIAIIGLSAYCLRDY</sequence>
<evidence type="ECO:0000313" key="1">
    <source>
        <dbReference type="EMBL" id="AKB83822.1"/>
    </source>
</evidence>
<gene>
    <name evidence="1" type="ORF">MSBR3_3244</name>
</gene>
<dbReference type="Proteomes" id="UP000033066">
    <property type="component" value="Chromosome"/>
</dbReference>
<dbReference type="GeneID" id="24790901"/>